<dbReference type="PROSITE" id="PS51898">
    <property type="entry name" value="TYR_RECOMBINASE"/>
    <property type="match status" value="1"/>
</dbReference>
<reference evidence="4" key="1">
    <citation type="submission" date="2015-09" db="EMBL/GenBank/DDBJ databases">
        <title>Complete genome of Arthrobacter alpinus strain R3.8.</title>
        <authorList>
            <person name="See-Too W.S."/>
            <person name="Chan K.G."/>
        </authorList>
    </citation>
    <scope>NUCLEOTIDE SEQUENCE [LARGE SCALE GENOMIC DNA]</scope>
    <source>
        <strain evidence="4">R3.8</strain>
    </source>
</reference>
<evidence type="ECO:0000313" key="4">
    <source>
        <dbReference type="Proteomes" id="UP000062833"/>
    </source>
</evidence>
<dbReference type="Pfam" id="PF00589">
    <property type="entry name" value="Phage_integrase"/>
    <property type="match status" value="1"/>
</dbReference>
<dbReference type="GO" id="GO:0003677">
    <property type="term" value="F:DNA binding"/>
    <property type="evidence" value="ECO:0007669"/>
    <property type="project" value="InterPro"/>
</dbReference>
<evidence type="ECO:0000259" key="2">
    <source>
        <dbReference type="PROSITE" id="PS51898"/>
    </source>
</evidence>
<dbReference type="AlphaFoldDB" id="A0A0M4QXF2"/>
<proteinExistence type="predicted"/>
<gene>
    <name evidence="3" type="ORF">AOC05_04845</name>
</gene>
<keyword evidence="1" id="KW-0233">DNA recombination</keyword>
<dbReference type="OrthoDB" id="1822491at2"/>
<sequence length="178" mass="19219">MRFIGSQCLNDGKDAIQQQEQCKGPGERCPHTGAAEVLLLRGYGHGPGHHLVLATVASIFTPAAKPSFEETIVAAEHGRPITPYTFETRFRDARATVDGLPDGFRCHDLRHCFASLLISEGLDVKVVQALLRHASAKTTLDTYSHMWPDNDGASRTAVAGVLAARKKSLGGQEKKSVS</sequence>
<dbReference type="InterPro" id="IPR002104">
    <property type="entry name" value="Integrase_catalytic"/>
</dbReference>
<dbReference type="Gene3D" id="1.10.443.10">
    <property type="entry name" value="Intergrase catalytic core"/>
    <property type="match status" value="1"/>
</dbReference>
<dbReference type="Proteomes" id="UP000062833">
    <property type="component" value="Chromosome"/>
</dbReference>
<dbReference type="InterPro" id="IPR013762">
    <property type="entry name" value="Integrase-like_cat_sf"/>
</dbReference>
<dbReference type="EMBL" id="CP012677">
    <property type="protein sequence ID" value="ALE91802.1"/>
    <property type="molecule type" value="Genomic_DNA"/>
</dbReference>
<dbReference type="PATRIC" id="fig|656366.3.peg.1044"/>
<organism evidence="3 4">
    <name type="scientific">Arthrobacter alpinus</name>
    <dbReference type="NCBI Taxonomy" id="656366"/>
    <lineage>
        <taxon>Bacteria</taxon>
        <taxon>Bacillati</taxon>
        <taxon>Actinomycetota</taxon>
        <taxon>Actinomycetes</taxon>
        <taxon>Micrococcales</taxon>
        <taxon>Micrococcaceae</taxon>
        <taxon>Arthrobacter</taxon>
    </lineage>
</organism>
<dbReference type="SUPFAM" id="SSF56349">
    <property type="entry name" value="DNA breaking-rejoining enzymes"/>
    <property type="match status" value="1"/>
</dbReference>
<evidence type="ECO:0000256" key="1">
    <source>
        <dbReference type="ARBA" id="ARBA00023172"/>
    </source>
</evidence>
<accession>A0A0M4QXF2</accession>
<protein>
    <recommendedName>
        <fullName evidence="2">Tyr recombinase domain-containing protein</fullName>
    </recommendedName>
</protein>
<name>A0A0M4QXF2_9MICC</name>
<keyword evidence="4" id="KW-1185">Reference proteome</keyword>
<dbReference type="InterPro" id="IPR011010">
    <property type="entry name" value="DNA_brk_join_enz"/>
</dbReference>
<dbReference type="GO" id="GO:0006310">
    <property type="term" value="P:DNA recombination"/>
    <property type="evidence" value="ECO:0007669"/>
    <property type="project" value="UniProtKB-KW"/>
</dbReference>
<feature type="domain" description="Tyr recombinase" evidence="2">
    <location>
        <begin position="1"/>
        <end position="158"/>
    </location>
</feature>
<dbReference type="KEGG" id="aaq:AOC05_04845"/>
<evidence type="ECO:0000313" key="3">
    <source>
        <dbReference type="EMBL" id="ALE91802.1"/>
    </source>
</evidence>
<dbReference type="GO" id="GO:0015074">
    <property type="term" value="P:DNA integration"/>
    <property type="evidence" value="ECO:0007669"/>
    <property type="project" value="InterPro"/>
</dbReference>